<gene>
    <name evidence="1" type="ORF">F2A31_05685</name>
</gene>
<dbReference type="AlphaFoldDB" id="A0A5P1UTT1"/>
<evidence type="ECO:0008006" key="3">
    <source>
        <dbReference type="Google" id="ProtNLM"/>
    </source>
</evidence>
<dbReference type="Proteomes" id="UP000325177">
    <property type="component" value="Chromosome"/>
</dbReference>
<dbReference type="SUPFAM" id="SSF54593">
    <property type="entry name" value="Glyoxalase/Bleomycin resistance protein/Dihydroxybiphenyl dioxygenase"/>
    <property type="match status" value="1"/>
</dbReference>
<accession>A0A5P1UTT1</accession>
<dbReference type="Gene3D" id="3.10.180.10">
    <property type="entry name" value="2,3-Dihydroxybiphenyl 1,2-Dioxygenase, domain 1"/>
    <property type="match status" value="1"/>
</dbReference>
<proteinExistence type="predicted"/>
<sequence>MKTKFSGGVDIALKLPPHQFEATVAFYRDVLGLKQITDKGSEIGFEFGPVKLWIDTAPKISQAELWLELFTDNFSEAAKYLSEAGIVRCDEIEPLPEGFKGGWISSPANIVHMVREPDAW</sequence>
<evidence type="ECO:0000313" key="2">
    <source>
        <dbReference type="Proteomes" id="UP000325177"/>
    </source>
</evidence>
<reference evidence="1 2" key="1">
    <citation type="submission" date="2019-09" db="EMBL/GenBank/DDBJ databases">
        <title>Acinetobacter sp. C16S1 isolated from saline soil.</title>
        <authorList>
            <person name="Xu L."/>
            <person name="Sun J.-Q."/>
        </authorList>
    </citation>
    <scope>NUCLEOTIDE SEQUENCE [LARGE SCALE GENOMIC DNA]</scope>
    <source>
        <strain evidence="1 2">C16S1</strain>
    </source>
</reference>
<dbReference type="RefSeq" id="WP_150025555.1">
    <property type="nucleotide sequence ID" value="NZ_CP043909.1"/>
</dbReference>
<dbReference type="InterPro" id="IPR029068">
    <property type="entry name" value="Glyas_Bleomycin-R_OHBP_Dase"/>
</dbReference>
<evidence type="ECO:0000313" key="1">
    <source>
        <dbReference type="EMBL" id="QER39220.1"/>
    </source>
</evidence>
<protein>
    <recommendedName>
        <fullName evidence="3">Glyoxalase/bleomycin resistance/dioxygenase family protein</fullName>
    </recommendedName>
</protein>
<keyword evidence="2" id="KW-1185">Reference proteome</keyword>
<organism evidence="1 2">
    <name type="scientific">Acinetobacter suaedae</name>
    <dbReference type="NCBI Taxonomy" id="2609668"/>
    <lineage>
        <taxon>Bacteria</taxon>
        <taxon>Pseudomonadati</taxon>
        <taxon>Pseudomonadota</taxon>
        <taxon>Gammaproteobacteria</taxon>
        <taxon>Moraxellales</taxon>
        <taxon>Moraxellaceae</taxon>
        <taxon>Acinetobacter</taxon>
    </lineage>
</organism>
<name>A0A5P1UTT1_9GAMM</name>
<dbReference type="EMBL" id="CP043909">
    <property type="protein sequence ID" value="QER39220.1"/>
    <property type="molecule type" value="Genomic_DNA"/>
</dbReference>
<dbReference type="KEGG" id="asue:F2A31_05685"/>